<keyword evidence="3" id="KW-1185">Reference proteome</keyword>
<evidence type="ECO:0000256" key="1">
    <source>
        <dbReference type="SAM" id="SignalP"/>
    </source>
</evidence>
<accession>A0AAV4U8R4</accession>
<dbReference type="Proteomes" id="UP001054837">
    <property type="component" value="Unassembled WGS sequence"/>
</dbReference>
<evidence type="ECO:0000313" key="2">
    <source>
        <dbReference type="EMBL" id="GIY54030.1"/>
    </source>
</evidence>
<comment type="caution">
    <text evidence="2">The sequence shown here is derived from an EMBL/GenBank/DDBJ whole genome shotgun (WGS) entry which is preliminary data.</text>
</comment>
<keyword evidence="1" id="KW-0732">Signal</keyword>
<sequence length="100" mass="11171">MKSFLTALFLVSLAISVLADVDPMINKFMPACGSLQEAIVDKVREMDDNDELSGSNCQEEKFEDCMIQDVEKVQCALAEGATDECIQQITSFLKRDRCNQ</sequence>
<reference evidence="2 3" key="1">
    <citation type="submission" date="2021-06" db="EMBL/GenBank/DDBJ databases">
        <title>Caerostris darwini draft genome.</title>
        <authorList>
            <person name="Kono N."/>
            <person name="Arakawa K."/>
        </authorList>
    </citation>
    <scope>NUCLEOTIDE SEQUENCE [LARGE SCALE GENOMIC DNA]</scope>
</reference>
<dbReference type="AlphaFoldDB" id="A0AAV4U8R4"/>
<organism evidence="2 3">
    <name type="scientific">Caerostris darwini</name>
    <dbReference type="NCBI Taxonomy" id="1538125"/>
    <lineage>
        <taxon>Eukaryota</taxon>
        <taxon>Metazoa</taxon>
        <taxon>Ecdysozoa</taxon>
        <taxon>Arthropoda</taxon>
        <taxon>Chelicerata</taxon>
        <taxon>Arachnida</taxon>
        <taxon>Araneae</taxon>
        <taxon>Araneomorphae</taxon>
        <taxon>Entelegynae</taxon>
        <taxon>Araneoidea</taxon>
        <taxon>Araneidae</taxon>
        <taxon>Caerostris</taxon>
    </lineage>
</organism>
<proteinExistence type="predicted"/>
<dbReference type="EMBL" id="BPLQ01010857">
    <property type="protein sequence ID" value="GIY54030.1"/>
    <property type="molecule type" value="Genomic_DNA"/>
</dbReference>
<feature type="signal peptide" evidence="1">
    <location>
        <begin position="1"/>
        <end position="19"/>
    </location>
</feature>
<evidence type="ECO:0000313" key="3">
    <source>
        <dbReference type="Proteomes" id="UP001054837"/>
    </source>
</evidence>
<name>A0AAV4U8R4_9ARAC</name>
<gene>
    <name evidence="2" type="ORF">CDAR_67441</name>
</gene>
<feature type="chain" id="PRO_5043394282" evidence="1">
    <location>
        <begin position="20"/>
        <end position="100"/>
    </location>
</feature>
<protein>
    <submittedName>
        <fullName evidence="2">Uncharacterized protein</fullName>
    </submittedName>
</protein>